<protein>
    <submittedName>
        <fullName evidence="1">Nucleotide kinase</fullName>
    </submittedName>
</protein>
<accession>A0A3G2YRE7</accession>
<reference evidence="1 2" key="2">
    <citation type="journal article" date="2019" name="ISME J.">
        <title>Cobaviruses - a new globally distributed phage group infecting Rhodobacteraceae in marine ecosystems.</title>
        <authorList>
            <person name="Bischoff V."/>
            <person name="Bunk B."/>
            <person name="Meier-Kolthoff J.P."/>
            <person name="Sproer C."/>
            <person name="Poehlein A."/>
            <person name="Dogs M."/>
            <person name="Nguyen M."/>
            <person name="Petersen J."/>
            <person name="Daniel R."/>
            <person name="Overmann J."/>
            <person name="Goker M."/>
            <person name="Simon M."/>
            <person name="Brinkhoff T."/>
            <person name="Moraru C."/>
        </authorList>
    </citation>
    <scope>NUCLEOTIDE SEQUENCE [LARGE SCALE GENOMIC DNA]</scope>
</reference>
<evidence type="ECO:0000313" key="1">
    <source>
        <dbReference type="EMBL" id="AYP28090.1"/>
    </source>
</evidence>
<keyword evidence="2" id="KW-1185">Reference proteome</keyword>
<dbReference type="Proteomes" id="UP000273515">
    <property type="component" value="Segment"/>
</dbReference>
<keyword evidence="1" id="KW-0808">Transferase</keyword>
<dbReference type="GO" id="GO:0016301">
    <property type="term" value="F:kinase activity"/>
    <property type="evidence" value="ECO:0007669"/>
    <property type="project" value="UniProtKB-KW"/>
</dbReference>
<gene>
    <name evidence="1" type="ORF">vBLenPICBM2__29</name>
</gene>
<keyword evidence="1" id="KW-0418">Kinase</keyword>
<proteinExistence type="predicted"/>
<sequence>MKHDDVNNPKHYGDGVIECIDYMKDNMDPMMFMGYLEGNCKKYMHRYRYKGKPLEDLRKARWYLNRLIEEMEGSE</sequence>
<organism evidence="1 2">
    <name type="scientific">Lentibacter phage vB_LenP_ICBM2</name>
    <dbReference type="NCBI Taxonomy" id="2847823"/>
    <lineage>
        <taxon>Viruses</taxon>
        <taxon>Duplodnaviria</taxon>
        <taxon>Heunggongvirae</taxon>
        <taxon>Uroviricota</taxon>
        <taxon>Caudoviricetes</taxon>
        <taxon>Zobellviridae</taxon>
        <taxon>Cobavirinae</taxon>
        <taxon>Veravirus</taxon>
        <taxon>Veravirus septentrionalis</taxon>
    </lineage>
</organism>
<dbReference type="InterPro" id="IPR021739">
    <property type="entry name" value="SaV-like"/>
</dbReference>
<reference evidence="2" key="1">
    <citation type="submission" date="2017-07" db="EMBL/GenBank/DDBJ databases">
        <title>Cobaviruses - a newly discovered phage group infecting protist-associated Rhodobacteraceae is ubiquitous in highly productive marine areas.</title>
        <authorList>
            <person name="Bischoff V."/>
            <person name="Bunk B."/>
            <person name="Meier-Kolthoff J."/>
            <person name="Sproer C."/>
            <person name="Poehlein A."/>
            <person name="Dogs M."/>
            <person name="Daniel R."/>
            <person name="Overmann J."/>
            <person name="Goker M."/>
            <person name="Simon M."/>
            <person name="Brinkhoff T."/>
            <person name="Moraru C."/>
        </authorList>
    </citation>
    <scope>NUCLEOTIDE SEQUENCE [LARGE SCALE GENOMIC DNA]</scope>
</reference>
<evidence type="ECO:0000313" key="2">
    <source>
        <dbReference type="Proteomes" id="UP000273515"/>
    </source>
</evidence>
<name>A0A3G2YRE7_9CAUD</name>
<dbReference type="Pfam" id="PF11753">
    <property type="entry name" value="DUF3310"/>
    <property type="match status" value="1"/>
</dbReference>
<dbReference type="EMBL" id="MF431616">
    <property type="protein sequence ID" value="AYP28090.1"/>
    <property type="molecule type" value="Genomic_DNA"/>
</dbReference>